<name>A0ABQ1I965_9PROT</name>
<evidence type="ECO:0000313" key="2">
    <source>
        <dbReference type="EMBL" id="GGB27905.1"/>
    </source>
</evidence>
<feature type="region of interest" description="Disordered" evidence="1">
    <location>
        <begin position="100"/>
        <end position="136"/>
    </location>
</feature>
<feature type="compositionally biased region" description="Gly residues" evidence="1">
    <location>
        <begin position="114"/>
        <end position="127"/>
    </location>
</feature>
<gene>
    <name evidence="2" type="ORF">GCM10011505_06500</name>
</gene>
<feature type="compositionally biased region" description="Low complexity" evidence="1">
    <location>
        <begin position="100"/>
        <end position="113"/>
    </location>
</feature>
<sequence length="136" mass="14381">MQIDPHRLGGQRVVADGGQGPADPAGEQVVGGHERDHGDGEGDVVDPPVGIQRQPARHLRAGDIEAGHPARPVFQRVMLQQLGDGYDKGEGGERQIVTLQAQGRQAQGQTRQEGQGGGEQAERGGGCGHRDDFPKE</sequence>
<dbReference type="EMBL" id="BMDZ01000004">
    <property type="protein sequence ID" value="GGB27905.1"/>
    <property type="molecule type" value="Genomic_DNA"/>
</dbReference>
<evidence type="ECO:0000313" key="3">
    <source>
        <dbReference type="Proteomes" id="UP000603352"/>
    </source>
</evidence>
<organism evidence="2 3">
    <name type="scientific">Tistrella bauzanensis</name>
    <dbReference type="NCBI Taxonomy" id="657419"/>
    <lineage>
        <taxon>Bacteria</taxon>
        <taxon>Pseudomonadati</taxon>
        <taxon>Pseudomonadota</taxon>
        <taxon>Alphaproteobacteria</taxon>
        <taxon>Geminicoccales</taxon>
        <taxon>Geminicoccaceae</taxon>
        <taxon>Tistrella</taxon>
    </lineage>
</organism>
<dbReference type="Proteomes" id="UP000603352">
    <property type="component" value="Unassembled WGS sequence"/>
</dbReference>
<comment type="caution">
    <text evidence="2">The sequence shown here is derived from an EMBL/GenBank/DDBJ whole genome shotgun (WGS) entry which is preliminary data.</text>
</comment>
<keyword evidence="3" id="KW-1185">Reference proteome</keyword>
<reference evidence="3" key="1">
    <citation type="journal article" date="2019" name="Int. J. Syst. Evol. Microbiol.">
        <title>The Global Catalogue of Microorganisms (GCM) 10K type strain sequencing project: providing services to taxonomists for standard genome sequencing and annotation.</title>
        <authorList>
            <consortium name="The Broad Institute Genomics Platform"/>
            <consortium name="The Broad Institute Genome Sequencing Center for Infectious Disease"/>
            <person name="Wu L."/>
            <person name="Ma J."/>
        </authorList>
    </citation>
    <scope>NUCLEOTIDE SEQUENCE [LARGE SCALE GENOMIC DNA]</scope>
    <source>
        <strain evidence="3">CGMCC 1.10188</strain>
    </source>
</reference>
<feature type="region of interest" description="Disordered" evidence="1">
    <location>
        <begin position="1"/>
        <end position="50"/>
    </location>
</feature>
<evidence type="ECO:0000256" key="1">
    <source>
        <dbReference type="SAM" id="MobiDB-lite"/>
    </source>
</evidence>
<proteinExistence type="predicted"/>
<accession>A0ABQ1I965</accession>
<protein>
    <submittedName>
        <fullName evidence="2">Uncharacterized protein</fullName>
    </submittedName>
</protein>